<proteinExistence type="predicted"/>
<reference evidence="2" key="1">
    <citation type="submission" date="2018-11" db="EMBL/GenBank/DDBJ databases">
        <authorList>
            <consortium name="Pathogen Informatics"/>
        </authorList>
    </citation>
    <scope>NUCLEOTIDE SEQUENCE</scope>
</reference>
<feature type="compositionally biased region" description="Polar residues" evidence="1">
    <location>
        <begin position="39"/>
        <end position="51"/>
    </location>
</feature>
<feature type="region of interest" description="Disordered" evidence="1">
    <location>
        <begin position="34"/>
        <end position="88"/>
    </location>
</feature>
<dbReference type="Proteomes" id="UP000784294">
    <property type="component" value="Unassembled WGS sequence"/>
</dbReference>
<comment type="caution">
    <text evidence="2">The sequence shown here is derived from an EMBL/GenBank/DDBJ whole genome shotgun (WGS) entry which is preliminary data.</text>
</comment>
<dbReference type="AlphaFoldDB" id="A0A448X7B9"/>
<evidence type="ECO:0000256" key="1">
    <source>
        <dbReference type="SAM" id="MobiDB-lite"/>
    </source>
</evidence>
<protein>
    <submittedName>
        <fullName evidence="2">Uncharacterized protein</fullName>
    </submittedName>
</protein>
<evidence type="ECO:0000313" key="3">
    <source>
        <dbReference type="Proteomes" id="UP000784294"/>
    </source>
</evidence>
<keyword evidence="3" id="KW-1185">Reference proteome</keyword>
<accession>A0A448X7B9</accession>
<sequence length="166" mass="17383">MSAHHDVIFTRNLPTVGGSLAAAKTIGTNVACLRGPRDMTTNGPSSPTLRPTTDGCGLLSGPSESTKSRGGDAKLSPNRRPTDRPTDRSPVLLVSDWLVGWLAGRADNQGVSEVVSPNAGCGPPVGACVFRRAGAVVRKEGLEEKRDAEPDRLAGLGRQLSQLCTR</sequence>
<gene>
    <name evidence="2" type="ORF">PXEA_LOCUS23384</name>
</gene>
<name>A0A448X7B9_9PLAT</name>
<organism evidence="2 3">
    <name type="scientific">Protopolystoma xenopodis</name>
    <dbReference type="NCBI Taxonomy" id="117903"/>
    <lineage>
        <taxon>Eukaryota</taxon>
        <taxon>Metazoa</taxon>
        <taxon>Spiralia</taxon>
        <taxon>Lophotrochozoa</taxon>
        <taxon>Platyhelminthes</taxon>
        <taxon>Monogenea</taxon>
        <taxon>Polyopisthocotylea</taxon>
        <taxon>Polystomatidea</taxon>
        <taxon>Polystomatidae</taxon>
        <taxon>Protopolystoma</taxon>
    </lineage>
</organism>
<evidence type="ECO:0000313" key="2">
    <source>
        <dbReference type="EMBL" id="VEL29944.1"/>
    </source>
</evidence>
<dbReference type="EMBL" id="CAAALY010107921">
    <property type="protein sequence ID" value="VEL29944.1"/>
    <property type="molecule type" value="Genomic_DNA"/>
</dbReference>